<keyword evidence="1" id="KW-0472">Membrane</keyword>
<sequence length="198" mass="22624">MTNAPDDSKVLTTYQKLHLGGTYAGVLVAIGLAVVSYQINNLTEQSRRQTEAINLQLRSVTAQTWQVIVQEQTGISKLFVERPELRPYFHSKKSLSPSDPNYHAVMTIAEMYLDFIDGFEDGYVYQLPDMGKDGIDRILWDKYFNKLFRNSPALCARYAELRDTYRESVERHTKPGCEIPASNTTLNRTLREKPRKAG</sequence>
<evidence type="ECO:0000256" key="1">
    <source>
        <dbReference type="SAM" id="Phobius"/>
    </source>
</evidence>
<protein>
    <submittedName>
        <fullName evidence="2">Uncharacterized protein</fullName>
    </submittedName>
</protein>
<keyword evidence="1" id="KW-0812">Transmembrane</keyword>
<accession>A0ABY3CD25</accession>
<dbReference type="RefSeq" id="WP_127030808.1">
    <property type="nucleotide sequence ID" value="NZ_RYFG02000032.1"/>
</dbReference>
<feature type="transmembrane region" description="Helical" evidence="1">
    <location>
        <begin position="20"/>
        <end position="39"/>
    </location>
</feature>
<keyword evidence="3" id="KW-1185">Reference proteome</keyword>
<keyword evidence="1" id="KW-1133">Transmembrane helix</keyword>
<reference evidence="2 3" key="1">
    <citation type="journal article" date="2019" name="Antonie Van Leeuwenhoek">
        <title>Description of 'Ca. Methylobacter oryzae' KRF1, a novel species from the environmentally important Methylobacter clade 2.</title>
        <authorList>
            <person name="Khatri K."/>
            <person name="Mohite J.A."/>
            <person name="Pandit P.S."/>
            <person name="Bahulikar R."/>
            <person name="Rahalkar M.C."/>
        </authorList>
    </citation>
    <scope>NUCLEOTIDE SEQUENCE [LARGE SCALE GENOMIC DNA]</scope>
    <source>
        <strain evidence="2 3">KRF1</strain>
    </source>
</reference>
<gene>
    <name evidence="2" type="ORF">EKO24_006200</name>
</gene>
<organism evidence="2 3">
    <name type="scientific">Candidatus Methylobacter oryzae</name>
    <dbReference type="NCBI Taxonomy" id="2497749"/>
    <lineage>
        <taxon>Bacteria</taxon>
        <taxon>Pseudomonadati</taxon>
        <taxon>Pseudomonadota</taxon>
        <taxon>Gammaproteobacteria</taxon>
        <taxon>Methylococcales</taxon>
        <taxon>Methylococcaceae</taxon>
        <taxon>Methylobacter</taxon>
    </lineage>
</organism>
<proteinExistence type="predicted"/>
<dbReference type="EMBL" id="RYFG02000032">
    <property type="protein sequence ID" value="TRX00237.1"/>
    <property type="molecule type" value="Genomic_DNA"/>
</dbReference>
<dbReference type="Proteomes" id="UP000733744">
    <property type="component" value="Unassembled WGS sequence"/>
</dbReference>
<name>A0ABY3CD25_9GAMM</name>
<comment type="caution">
    <text evidence="2">The sequence shown here is derived from an EMBL/GenBank/DDBJ whole genome shotgun (WGS) entry which is preliminary data.</text>
</comment>
<evidence type="ECO:0000313" key="2">
    <source>
        <dbReference type="EMBL" id="TRX00237.1"/>
    </source>
</evidence>
<evidence type="ECO:0000313" key="3">
    <source>
        <dbReference type="Proteomes" id="UP000733744"/>
    </source>
</evidence>